<evidence type="ECO:0000313" key="8">
    <source>
        <dbReference type="Proteomes" id="UP001417504"/>
    </source>
</evidence>
<dbReference type="GO" id="GO:0005634">
    <property type="term" value="C:nucleus"/>
    <property type="evidence" value="ECO:0007669"/>
    <property type="project" value="UniProtKB-SubCell"/>
</dbReference>
<dbReference type="PROSITE" id="PS50888">
    <property type="entry name" value="BHLH"/>
    <property type="match status" value="1"/>
</dbReference>
<comment type="subcellular location">
    <subcellularLocation>
        <location evidence="1">Nucleus</location>
    </subcellularLocation>
</comment>
<evidence type="ECO:0000256" key="2">
    <source>
        <dbReference type="ARBA" id="ARBA00023015"/>
    </source>
</evidence>
<dbReference type="GO" id="GO:0003700">
    <property type="term" value="F:DNA-binding transcription factor activity"/>
    <property type="evidence" value="ECO:0007669"/>
    <property type="project" value="InterPro"/>
</dbReference>
<feature type="region of interest" description="Disordered" evidence="5">
    <location>
        <begin position="1"/>
        <end position="221"/>
    </location>
</feature>
<dbReference type="PANTHER" id="PTHR46807">
    <property type="entry name" value="TRANSCRIPTION FACTOR PIF3"/>
    <property type="match status" value="1"/>
</dbReference>
<gene>
    <name evidence="7" type="ORF">Sjap_008712</name>
</gene>
<dbReference type="InterPro" id="IPR047265">
    <property type="entry name" value="PIF1-like_bHLH"/>
</dbReference>
<dbReference type="PANTHER" id="PTHR46807:SF8">
    <property type="entry name" value="TRANSCRIPTION FACTOR PIF1-LIKE ISOFORM X2"/>
    <property type="match status" value="1"/>
</dbReference>
<dbReference type="SUPFAM" id="SSF47459">
    <property type="entry name" value="HLH, helix-loop-helix DNA-binding domain"/>
    <property type="match status" value="1"/>
</dbReference>
<keyword evidence="4" id="KW-0539">Nucleus</keyword>
<feature type="compositionally biased region" description="Basic and acidic residues" evidence="5">
    <location>
        <begin position="210"/>
        <end position="221"/>
    </location>
</feature>
<dbReference type="Pfam" id="PF00010">
    <property type="entry name" value="HLH"/>
    <property type="match status" value="1"/>
</dbReference>
<evidence type="ECO:0000256" key="1">
    <source>
        <dbReference type="ARBA" id="ARBA00004123"/>
    </source>
</evidence>
<evidence type="ECO:0000256" key="3">
    <source>
        <dbReference type="ARBA" id="ARBA00023163"/>
    </source>
</evidence>
<feature type="domain" description="BHLH" evidence="6">
    <location>
        <begin position="210"/>
        <end position="259"/>
    </location>
</feature>
<comment type="caution">
    <text evidence="7">The sequence shown here is derived from an EMBL/GenBank/DDBJ whole genome shotgun (WGS) entry which is preliminary data.</text>
</comment>
<reference evidence="7 8" key="1">
    <citation type="submission" date="2024-01" db="EMBL/GenBank/DDBJ databases">
        <title>Genome assemblies of Stephania.</title>
        <authorList>
            <person name="Yang L."/>
        </authorList>
    </citation>
    <scope>NUCLEOTIDE SEQUENCE [LARGE SCALE GENOMIC DNA]</scope>
    <source>
        <strain evidence="7">QJT</strain>
        <tissue evidence="7">Leaf</tissue>
    </source>
</reference>
<dbReference type="GO" id="GO:0046983">
    <property type="term" value="F:protein dimerization activity"/>
    <property type="evidence" value="ECO:0007669"/>
    <property type="project" value="InterPro"/>
</dbReference>
<dbReference type="Gene3D" id="4.10.280.10">
    <property type="entry name" value="Helix-loop-helix DNA-binding domain"/>
    <property type="match status" value="1"/>
</dbReference>
<dbReference type="AlphaFoldDB" id="A0AAP0JQ16"/>
<feature type="compositionally biased region" description="Low complexity" evidence="5">
    <location>
        <begin position="41"/>
        <end position="54"/>
    </location>
</feature>
<dbReference type="FunFam" id="4.10.280.10:FF:000004">
    <property type="entry name" value="Basic helix-loop-helix transcription factor"/>
    <property type="match status" value="1"/>
</dbReference>
<evidence type="ECO:0000256" key="4">
    <source>
        <dbReference type="ARBA" id="ARBA00023242"/>
    </source>
</evidence>
<protein>
    <recommendedName>
        <fullName evidence="6">BHLH domain-containing protein</fullName>
    </recommendedName>
</protein>
<sequence>MSEEPSRLFVPSRATTVPKPSRDGDEELVELLWQDGQIVMQSQSQSQSQSQNNDNDNDGDRSLPKKPLFISNHHQNGGSKDDGEFWIQEDEMASWLHDYDDPSSGSDLLDKVPAPSKLVGETITVVDSSATPRMGTAPAAAAAKAETATVTSSEEDGSEEQAGADKKRKGREREEEEEEEDDDWHSEDAGLDSAITKKNVCVPTTPRRSRAAEVHNLSERRRRDRINEKMKALQELIPCCNKSDKASMLDEAIEYLKSLQFQVQMMSMGSCMMPFRFPGVHQYMPPLLMGMGMGMDAGLNHQMLSFPPVLAGPSMHNPAAMNLTSRVPMAAFRMPPVSSTDPSTNVATGMMDNALNSSRAQNPSLLHFPNFTDQYPHILGLHHMQVHACPPRPSVTGQGTFAAENPPMPLPNMSKGADSLKSNKFDLYAAEGEMKLKKAKVIQILYS</sequence>
<dbReference type="InterPro" id="IPR044273">
    <property type="entry name" value="PIF3-like"/>
</dbReference>
<keyword evidence="8" id="KW-1185">Reference proteome</keyword>
<organism evidence="7 8">
    <name type="scientific">Stephania japonica</name>
    <dbReference type="NCBI Taxonomy" id="461633"/>
    <lineage>
        <taxon>Eukaryota</taxon>
        <taxon>Viridiplantae</taxon>
        <taxon>Streptophyta</taxon>
        <taxon>Embryophyta</taxon>
        <taxon>Tracheophyta</taxon>
        <taxon>Spermatophyta</taxon>
        <taxon>Magnoliopsida</taxon>
        <taxon>Ranunculales</taxon>
        <taxon>Menispermaceae</taxon>
        <taxon>Menispermoideae</taxon>
        <taxon>Cissampelideae</taxon>
        <taxon>Stephania</taxon>
    </lineage>
</organism>
<name>A0AAP0JQ16_9MAGN</name>
<feature type="compositionally biased region" description="Acidic residues" evidence="5">
    <location>
        <begin position="174"/>
        <end position="185"/>
    </location>
</feature>
<evidence type="ECO:0000259" key="6">
    <source>
        <dbReference type="PROSITE" id="PS50888"/>
    </source>
</evidence>
<dbReference type="EMBL" id="JBBNAE010000003">
    <property type="protein sequence ID" value="KAK9138118.1"/>
    <property type="molecule type" value="Genomic_DNA"/>
</dbReference>
<dbReference type="SMART" id="SM00353">
    <property type="entry name" value="HLH"/>
    <property type="match status" value="1"/>
</dbReference>
<proteinExistence type="predicted"/>
<keyword evidence="3" id="KW-0804">Transcription</keyword>
<keyword evidence="2" id="KW-0805">Transcription regulation</keyword>
<dbReference type="InterPro" id="IPR011598">
    <property type="entry name" value="bHLH_dom"/>
</dbReference>
<feature type="compositionally biased region" description="Low complexity" evidence="5">
    <location>
        <begin position="130"/>
        <end position="151"/>
    </location>
</feature>
<accession>A0AAP0JQ16</accession>
<dbReference type="Proteomes" id="UP001417504">
    <property type="component" value="Unassembled WGS sequence"/>
</dbReference>
<evidence type="ECO:0000256" key="5">
    <source>
        <dbReference type="SAM" id="MobiDB-lite"/>
    </source>
</evidence>
<dbReference type="InterPro" id="IPR036638">
    <property type="entry name" value="HLH_DNA-bd_sf"/>
</dbReference>
<dbReference type="CDD" id="cd11445">
    <property type="entry name" value="bHLH_AtPIF_like"/>
    <property type="match status" value="1"/>
</dbReference>
<evidence type="ECO:0000313" key="7">
    <source>
        <dbReference type="EMBL" id="KAK9138118.1"/>
    </source>
</evidence>